<evidence type="ECO:0000313" key="1">
    <source>
        <dbReference type="EMBL" id="RVX07908.1"/>
    </source>
</evidence>
<protein>
    <recommendedName>
        <fullName evidence="3">Retrotransposon Copia-like N-terminal domain-containing protein</fullName>
    </recommendedName>
</protein>
<accession>A0A438JG26</accession>
<evidence type="ECO:0008006" key="3">
    <source>
        <dbReference type="Google" id="ProtNLM"/>
    </source>
</evidence>
<dbReference type="EMBL" id="QGNW01000043">
    <property type="protein sequence ID" value="RVX07908.1"/>
    <property type="molecule type" value="Genomic_DNA"/>
</dbReference>
<dbReference type="Proteomes" id="UP000288805">
    <property type="component" value="Unassembled WGS sequence"/>
</dbReference>
<sequence>MSEVAETTTITQSEKIVRSQQPGELQNIQATYRLDGKNYLKWSQLVRTVLKRKKKINHLMTTHVCSRLQQRIFGTQSNRHIQKLDMRLKYMRLRVMKTKYPKDVAALKDFIEQDRVYDFLVRLNPKFDQVRIQILSKQEVPCFNEVVETISGRRTRTIFGVSHQAVNGEIVEGSKGLKYTWQSSLKLRKIQQQAGSIVKKWRS</sequence>
<reference evidence="1 2" key="1">
    <citation type="journal article" date="2018" name="PLoS Genet.">
        <title>Population sequencing reveals clonal diversity and ancestral inbreeding in the grapevine cultivar Chardonnay.</title>
        <authorList>
            <person name="Roach M.J."/>
            <person name="Johnson D.L."/>
            <person name="Bohlmann J."/>
            <person name="van Vuuren H.J."/>
            <person name="Jones S.J."/>
            <person name="Pretorius I.S."/>
            <person name="Schmidt S.A."/>
            <person name="Borneman A.R."/>
        </authorList>
    </citation>
    <scope>NUCLEOTIDE SEQUENCE [LARGE SCALE GENOMIC DNA]</scope>
    <source>
        <strain evidence="2">cv. Chardonnay</strain>
        <tissue evidence="1">Leaf</tissue>
    </source>
</reference>
<comment type="caution">
    <text evidence="1">The sequence shown here is derived from an EMBL/GenBank/DDBJ whole genome shotgun (WGS) entry which is preliminary data.</text>
</comment>
<dbReference type="AlphaFoldDB" id="A0A438JG26"/>
<proteinExistence type="predicted"/>
<organism evidence="1 2">
    <name type="scientific">Vitis vinifera</name>
    <name type="common">Grape</name>
    <dbReference type="NCBI Taxonomy" id="29760"/>
    <lineage>
        <taxon>Eukaryota</taxon>
        <taxon>Viridiplantae</taxon>
        <taxon>Streptophyta</taxon>
        <taxon>Embryophyta</taxon>
        <taxon>Tracheophyta</taxon>
        <taxon>Spermatophyta</taxon>
        <taxon>Magnoliopsida</taxon>
        <taxon>eudicotyledons</taxon>
        <taxon>Gunneridae</taxon>
        <taxon>Pentapetalae</taxon>
        <taxon>rosids</taxon>
        <taxon>Vitales</taxon>
        <taxon>Vitaceae</taxon>
        <taxon>Viteae</taxon>
        <taxon>Vitis</taxon>
    </lineage>
</organism>
<gene>
    <name evidence="1" type="ORF">CK203_014796</name>
</gene>
<name>A0A438JG26_VITVI</name>
<evidence type="ECO:0000313" key="2">
    <source>
        <dbReference type="Proteomes" id="UP000288805"/>
    </source>
</evidence>